<keyword evidence="9" id="KW-0342">GTP-binding</keyword>
<feature type="domain" description="CP-type G" evidence="12">
    <location>
        <begin position="105"/>
        <end position="260"/>
    </location>
</feature>
<dbReference type="Gene3D" id="3.40.50.300">
    <property type="entry name" value="P-loop containing nucleotide triphosphate hydrolases"/>
    <property type="match status" value="1"/>
</dbReference>
<evidence type="ECO:0000256" key="2">
    <source>
        <dbReference type="ARBA" id="ARBA00022517"/>
    </source>
</evidence>
<comment type="caution">
    <text evidence="13">The sequence shown here is derived from an EMBL/GenBank/DDBJ whole genome shotgun (WGS) entry which is preliminary data.</text>
</comment>
<dbReference type="NCBIfam" id="TIGR00157">
    <property type="entry name" value="ribosome small subunit-dependent GTPase A"/>
    <property type="match status" value="1"/>
</dbReference>
<feature type="compositionally biased region" description="Basic and acidic residues" evidence="10">
    <location>
        <begin position="338"/>
        <end position="347"/>
    </location>
</feature>
<dbReference type="EC" id="3.6.1.-" evidence="13"/>
<feature type="domain" description="EngC GTPase" evidence="11">
    <location>
        <begin position="111"/>
        <end position="258"/>
    </location>
</feature>
<dbReference type="AlphaFoldDB" id="A0A1J5TDF4"/>
<evidence type="ECO:0000256" key="8">
    <source>
        <dbReference type="ARBA" id="ARBA00022884"/>
    </source>
</evidence>
<evidence type="ECO:0000256" key="7">
    <source>
        <dbReference type="ARBA" id="ARBA00022833"/>
    </source>
</evidence>
<keyword evidence="6 13" id="KW-0378">Hydrolase</keyword>
<dbReference type="PANTHER" id="PTHR32120">
    <property type="entry name" value="SMALL RIBOSOMAL SUBUNIT BIOGENESIS GTPASE RSGA"/>
    <property type="match status" value="1"/>
</dbReference>
<keyword evidence="5" id="KW-0547">Nucleotide-binding</keyword>
<keyword evidence="8" id="KW-0694">RNA-binding</keyword>
<accession>A0A1J5TDF4</accession>
<dbReference type="InterPro" id="IPR004881">
    <property type="entry name" value="Ribosome_biogen_GTPase_RsgA"/>
</dbReference>
<dbReference type="PROSITE" id="PS51721">
    <property type="entry name" value="G_CP"/>
    <property type="match status" value="1"/>
</dbReference>
<proteinExistence type="inferred from homology"/>
<sequence>MALADLGWDEFFAKAFERFEREGLRPARVICELKHAYALATGEDEVLGECRGRLLHEAGSRADLPAVGDWVAIRPRSTDANRHDILAVLPRRTSFSRRAAGEHGHEQVVAANADALLILVSLEREPNLRKIERYLAVARQSGAEPVVLLNKCDLHPNPSAAVDAVKAVSAGAAVLATSATEGTGCRALSRWARRGRTIALVGPSGAGKSTLVNRLMRDEVQDVQDVRESDAKGRHTTSRRELFAAPSGTLIIDTPGLRELQLWKADVEDSFPDIADLALRCRFSNCSHESEPGCAIRAALESGALAADRWQSFLKLEIERAEMRAHLAARADRKPRIVWKKASDGPRPRFSPNADHE</sequence>
<keyword evidence="2" id="KW-0690">Ribosome biogenesis</keyword>
<dbReference type="GO" id="GO:0042254">
    <property type="term" value="P:ribosome biogenesis"/>
    <property type="evidence" value="ECO:0007669"/>
    <property type="project" value="UniProtKB-KW"/>
</dbReference>
<evidence type="ECO:0000256" key="4">
    <source>
        <dbReference type="ARBA" id="ARBA00022730"/>
    </source>
</evidence>
<dbReference type="HAMAP" id="MF_01820">
    <property type="entry name" value="GTPase_RsgA"/>
    <property type="match status" value="1"/>
</dbReference>
<evidence type="ECO:0000256" key="3">
    <source>
        <dbReference type="ARBA" id="ARBA00022723"/>
    </source>
</evidence>
<evidence type="ECO:0000259" key="11">
    <source>
        <dbReference type="PROSITE" id="PS50936"/>
    </source>
</evidence>
<keyword evidence="7" id="KW-0862">Zinc</keyword>
<protein>
    <submittedName>
        <fullName evidence="13">Putative ribosome biogenesis GTPase RsgA</fullName>
        <ecNumber evidence="13">3.6.1.-</ecNumber>
    </submittedName>
</protein>
<dbReference type="SUPFAM" id="SSF52540">
    <property type="entry name" value="P-loop containing nucleoside triphosphate hydrolases"/>
    <property type="match status" value="1"/>
</dbReference>
<organism evidence="13">
    <name type="scientific">mine drainage metagenome</name>
    <dbReference type="NCBI Taxonomy" id="410659"/>
    <lineage>
        <taxon>unclassified sequences</taxon>
        <taxon>metagenomes</taxon>
        <taxon>ecological metagenomes</taxon>
    </lineage>
</organism>
<evidence type="ECO:0000313" key="13">
    <source>
        <dbReference type="EMBL" id="OIR18953.1"/>
    </source>
</evidence>
<dbReference type="InterPro" id="IPR030378">
    <property type="entry name" value="G_CP_dom"/>
</dbReference>
<keyword evidence="4" id="KW-0699">rRNA-binding</keyword>
<evidence type="ECO:0000256" key="6">
    <source>
        <dbReference type="ARBA" id="ARBA00022801"/>
    </source>
</evidence>
<gene>
    <name evidence="13" type="primary">rsgA_1</name>
    <name evidence="13" type="ORF">GALL_12960</name>
</gene>
<dbReference type="PANTHER" id="PTHR32120:SF10">
    <property type="entry name" value="SMALL RIBOSOMAL SUBUNIT BIOGENESIS GTPASE RSGA"/>
    <property type="match status" value="1"/>
</dbReference>
<keyword evidence="3" id="KW-0479">Metal-binding</keyword>
<dbReference type="PROSITE" id="PS50936">
    <property type="entry name" value="ENGC_GTPASE"/>
    <property type="match status" value="1"/>
</dbReference>
<dbReference type="Pfam" id="PF03193">
    <property type="entry name" value="RsgA_GTPase"/>
    <property type="match status" value="1"/>
</dbReference>
<dbReference type="InterPro" id="IPR010914">
    <property type="entry name" value="RsgA_GTPase_dom"/>
</dbReference>
<dbReference type="GO" id="GO:0046872">
    <property type="term" value="F:metal ion binding"/>
    <property type="evidence" value="ECO:0007669"/>
    <property type="project" value="UniProtKB-KW"/>
</dbReference>
<reference evidence="13" key="1">
    <citation type="submission" date="2016-10" db="EMBL/GenBank/DDBJ databases">
        <title>Sequence of Gallionella enrichment culture.</title>
        <authorList>
            <person name="Poehlein A."/>
            <person name="Muehling M."/>
            <person name="Daniel R."/>
        </authorList>
    </citation>
    <scope>NUCLEOTIDE SEQUENCE</scope>
</reference>
<dbReference type="InterPro" id="IPR027417">
    <property type="entry name" value="P-loop_NTPase"/>
</dbReference>
<evidence type="ECO:0000259" key="12">
    <source>
        <dbReference type="PROSITE" id="PS51721"/>
    </source>
</evidence>
<keyword evidence="1" id="KW-0963">Cytoplasm</keyword>
<evidence type="ECO:0000256" key="9">
    <source>
        <dbReference type="ARBA" id="ARBA00023134"/>
    </source>
</evidence>
<name>A0A1J5TDF4_9ZZZZ</name>
<evidence type="ECO:0000256" key="10">
    <source>
        <dbReference type="SAM" id="MobiDB-lite"/>
    </source>
</evidence>
<dbReference type="EMBL" id="MLJW01000002">
    <property type="protein sequence ID" value="OIR18953.1"/>
    <property type="molecule type" value="Genomic_DNA"/>
</dbReference>
<dbReference type="Gene3D" id="1.10.40.50">
    <property type="entry name" value="Probable gtpase engc, domain 3"/>
    <property type="match status" value="1"/>
</dbReference>
<dbReference type="GO" id="GO:0003924">
    <property type="term" value="F:GTPase activity"/>
    <property type="evidence" value="ECO:0007669"/>
    <property type="project" value="InterPro"/>
</dbReference>
<evidence type="ECO:0000256" key="5">
    <source>
        <dbReference type="ARBA" id="ARBA00022741"/>
    </source>
</evidence>
<evidence type="ECO:0000256" key="1">
    <source>
        <dbReference type="ARBA" id="ARBA00022490"/>
    </source>
</evidence>
<dbReference type="GO" id="GO:0005525">
    <property type="term" value="F:GTP binding"/>
    <property type="evidence" value="ECO:0007669"/>
    <property type="project" value="UniProtKB-KW"/>
</dbReference>
<dbReference type="CDD" id="cd01854">
    <property type="entry name" value="YjeQ_EngC"/>
    <property type="match status" value="1"/>
</dbReference>
<dbReference type="GO" id="GO:0019843">
    <property type="term" value="F:rRNA binding"/>
    <property type="evidence" value="ECO:0007669"/>
    <property type="project" value="UniProtKB-KW"/>
</dbReference>
<feature type="region of interest" description="Disordered" evidence="10">
    <location>
        <begin position="338"/>
        <end position="357"/>
    </location>
</feature>